<reference evidence="1" key="1">
    <citation type="submission" date="2023-03" db="EMBL/GenBank/DDBJ databases">
        <title>Massive genome expansion in bonnet fungi (Mycena s.s.) driven by repeated elements and novel gene families across ecological guilds.</title>
        <authorList>
            <consortium name="Lawrence Berkeley National Laboratory"/>
            <person name="Harder C.B."/>
            <person name="Miyauchi S."/>
            <person name="Viragh M."/>
            <person name="Kuo A."/>
            <person name="Thoen E."/>
            <person name="Andreopoulos B."/>
            <person name="Lu D."/>
            <person name="Skrede I."/>
            <person name="Drula E."/>
            <person name="Henrissat B."/>
            <person name="Morin E."/>
            <person name="Kohler A."/>
            <person name="Barry K."/>
            <person name="LaButti K."/>
            <person name="Morin E."/>
            <person name="Salamov A."/>
            <person name="Lipzen A."/>
            <person name="Mereny Z."/>
            <person name="Hegedus B."/>
            <person name="Baldrian P."/>
            <person name="Stursova M."/>
            <person name="Weitz H."/>
            <person name="Taylor A."/>
            <person name="Grigoriev I.V."/>
            <person name="Nagy L.G."/>
            <person name="Martin F."/>
            <person name="Kauserud H."/>
        </authorList>
    </citation>
    <scope>NUCLEOTIDE SEQUENCE</scope>
    <source>
        <strain evidence="1">CBHHK067</strain>
    </source>
</reference>
<protein>
    <submittedName>
        <fullName evidence="1">Uncharacterized protein</fullName>
    </submittedName>
</protein>
<accession>A0AAD7MCG4</accession>
<name>A0AAD7MCG4_MYCRO</name>
<dbReference type="Proteomes" id="UP001221757">
    <property type="component" value="Unassembled WGS sequence"/>
</dbReference>
<evidence type="ECO:0000313" key="2">
    <source>
        <dbReference type="Proteomes" id="UP001221757"/>
    </source>
</evidence>
<gene>
    <name evidence="1" type="ORF">B0H17DRAFT_888304</name>
</gene>
<organism evidence="1 2">
    <name type="scientific">Mycena rosella</name>
    <name type="common">Pink bonnet</name>
    <name type="synonym">Agaricus rosellus</name>
    <dbReference type="NCBI Taxonomy" id="1033263"/>
    <lineage>
        <taxon>Eukaryota</taxon>
        <taxon>Fungi</taxon>
        <taxon>Dikarya</taxon>
        <taxon>Basidiomycota</taxon>
        <taxon>Agaricomycotina</taxon>
        <taxon>Agaricomycetes</taxon>
        <taxon>Agaricomycetidae</taxon>
        <taxon>Agaricales</taxon>
        <taxon>Marasmiineae</taxon>
        <taxon>Mycenaceae</taxon>
        <taxon>Mycena</taxon>
    </lineage>
</organism>
<comment type="caution">
    <text evidence="1">The sequence shown here is derived from an EMBL/GenBank/DDBJ whole genome shotgun (WGS) entry which is preliminary data.</text>
</comment>
<dbReference type="EMBL" id="JARKIE010000001">
    <property type="protein sequence ID" value="KAJ7710704.1"/>
    <property type="molecule type" value="Genomic_DNA"/>
</dbReference>
<dbReference type="AlphaFoldDB" id="A0AAD7MCG4"/>
<feature type="non-terminal residue" evidence="1">
    <location>
        <position position="58"/>
    </location>
</feature>
<proteinExistence type="predicted"/>
<keyword evidence="2" id="KW-1185">Reference proteome</keyword>
<sequence length="58" mass="6446">MDEKGIQLGGGRKNRGVKYIVSRHARARYRATDSNLELVTVIECISADGFSMKPGFVF</sequence>
<evidence type="ECO:0000313" key="1">
    <source>
        <dbReference type="EMBL" id="KAJ7710704.1"/>
    </source>
</evidence>